<keyword evidence="2" id="KW-1185">Reference proteome</keyword>
<dbReference type="Proteomes" id="UP000030764">
    <property type="component" value="Unassembled WGS sequence"/>
</dbReference>
<protein>
    <submittedName>
        <fullName evidence="1">Uncharacterized protein</fullName>
    </submittedName>
</protein>
<name>A0A085M403_9BILA</name>
<gene>
    <name evidence="1" type="ORF">M513_07278</name>
</gene>
<reference evidence="1 2" key="1">
    <citation type="journal article" date="2014" name="Nat. Genet.">
        <title>Genome and transcriptome of the porcine whipworm Trichuris suis.</title>
        <authorList>
            <person name="Jex A.R."/>
            <person name="Nejsum P."/>
            <person name="Schwarz E.M."/>
            <person name="Hu L."/>
            <person name="Young N.D."/>
            <person name="Hall R.S."/>
            <person name="Korhonen P.K."/>
            <person name="Liao S."/>
            <person name="Thamsborg S."/>
            <person name="Xia J."/>
            <person name="Xu P."/>
            <person name="Wang S."/>
            <person name="Scheerlinck J.P."/>
            <person name="Hofmann A."/>
            <person name="Sternberg P.W."/>
            <person name="Wang J."/>
            <person name="Gasser R.B."/>
        </authorList>
    </citation>
    <scope>NUCLEOTIDE SEQUENCE [LARGE SCALE GENOMIC DNA]</scope>
    <source>
        <strain evidence="1">DCEP-RM93M</strain>
    </source>
</reference>
<evidence type="ECO:0000313" key="1">
    <source>
        <dbReference type="EMBL" id="KFD51949.1"/>
    </source>
</evidence>
<sequence length="73" mass="7863">MSSLLCTARPRRAHADCGNPLGTGEAVKQAPVRHAQERAGLVPVRVHVAPEATSHKDPFEKILEDIATSWAPL</sequence>
<evidence type="ECO:0000313" key="2">
    <source>
        <dbReference type="Proteomes" id="UP000030764"/>
    </source>
</evidence>
<proteinExistence type="predicted"/>
<dbReference type="EMBL" id="KL363234">
    <property type="protein sequence ID" value="KFD51949.1"/>
    <property type="molecule type" value="Genomic_DNA"/>
</dbReference>
<dbReference type="AlphaFoldDB" id="A0A085M403"/>
<organism evidence="1 2">
    <name type="scientific">Trichuris suis</name>
    <name type="common">pig whipworm</name>
    <dbReference type="NCBI Taxonomy" id="68888"/>
    <lineage>
        <taxon>Eukaryota</taxon>
        <taxon>Metazoa</taxon>
        <taxon>Ecdysozoa</taxon>
        <taxon>Nematoda</taxon>
        <taxon>Enoplea</taxon>
        <taxon>Dorylaimia</taxon>
        <taxon>Trichinellida</taxon>
        <taxon>Trichuridae</taxon>
        <taxon>Trichuris</taxon>
    </lineage>
</organism>
<accession>A0A085M403</accession>